<protein>
    <submittedName>
        <fullName evidence="5">Putative antiviral protein</fullName>
    </submittedName>
</protein>
<dbReference type="EMBL" id="ML996696">
    <property type="protein sequence ID" value="KAF2399884.1"/>
    <property type="molecule type" value="Genomic_DNA"/>
</dbReference>
<sequence length="1422" mass="160769">MDLENRKEIKRLVKELRALLDKEDGDGARELGLRIVKLDNKHHVGHLFLAVAFDKCGDLNNAVKHYRIAASLKPDSDQPLVGLRKMCERWPKVLMREYIDVSVQLAHRFALSENYDMAEKTVSELMKHARTAGSKEDYKRALFTQTDESILYPVLEARLAPLDQTYTRLVELTEQTESERINKEIGERRTRLGARKEQVTAEVKREVYAESDLEKLYHNLINCLRDDERRRFYEEKLLQRSYDTLLVLLPEEKAKKREDVMNQARGMVIIKRPFLLAWHVTLEWADAESIADMDVGVLREYIEFFPDTGLAKVMKGYLESELSPFPSPTPDTDSLYSDGDDGGVPLDAFTGADRLVSMSDGIAEAKDSPLAHRLMAQFYAYLEEYEIVTDTIRRGRALLFAESAKSGLALQNSFDAMNETLATALISYQAPRYHSEAKDIFEEILRRKSLFTPAMIGIGYILEEDDQFSKAIEYFTEVLKRDPNNDRIGVELAWCKALNGEMETGLRELQSRLENLTGEQQRIRELRSLTLYRIGRCQWDLNTSKASRKDRKGPYAMFMASIKANVSFAPAYTMLGFYYLEYAVDKRRARQCFQKAFELSASEIEAAERLARSFADQGDWDVVETIAQRVIGSGKTRPPPGSKKKGQSWPHSALGVVQINRQDYQQSIVSFLAALRIGPDDYYSYVGLGESYHNSGRYNSALRTFHYAEDPGDGVVIHKPDERWFTQYMIANVNRELGQYDEAIEAYQHVRLKRSQEFGVDLAVLQTLLEYAQRCVQTGFFGRAIDNVVEALSVAQSIASYRSGAFNLWKTLADACSMFSTVQSKLELLPRKQVMDLLGKDFDTSQYKLFAEVDGIGEETFDRLVQEAEDEALDTLTLLRFSLESSILASKRAIVAVNQDVDAQAVAWYNLGWVEHRAYACLDEPKHIQASSSKYLRAAMRCFKRSIELEAGNSEFWNALGVVTAHLNPKVAQHAFVRSLHLNERNVQAWTNLATLYLLQKDYELAYNAFSRAQSTDPEYAQAWVGEGLLALVEGQEEEALNHFTHAFEIADSSSLIVKQELGKYSFKNLLMRKNTLSIDHLIQPVFALQQLYSLSANDGPYDHLYGLYNERAGRHMDAVATLEKLCNHLETEYEEREDPDVMVRFAQAKSDLARNKLATRDFDGAAADAEMALELAEQEEGVESDDMRRKIRLSAHLTTGLASYHLPDMDAALTAFRAALQDSNANPDVVCLLAQVLWAQGGDTEKLVARQQLVANLETHKGHVETVMLLAVMVTLDKDVDMAPKVKKEVERLRTREDWSDHDRHRMGDLLEFIAASGTSEGEDADVKRLDGIYHSLNLAPWESDGWRRLSSVVESSYVDDQAIETAEKSAPPMGELQAAGVAAAYAEARTAGDAQRAIMIAPWQASGWGSLAQAMEAFLG</sequence>
<dbReference type="PANTHER" id="PTHR15704">
    <property type="entry name" value="SUPERKILLER 3 PROTEIN-RELATED"/>
    <property type="match status" value="1"/>
</dbReference>
<dbReference type="PANTHER" id="PTHR15704:SF7">
    <property type="entry name" value="SUPERKILLER COMPLEX PROTEIN 3"/>
    <property type="match status" value="1"/>
</dbReference>
<dbReference type="Pfam" id="PF13181">
    <property type="entry name" value="TPR_8"/>
    <property type="match status" value="2"/>
</dbReference>
<keyword evidence="2 3" id="KW-0802">TPR repeat</keyword>
<evidence type="ECO:0000256" key="3">
    <source>
        <dbReference type="PROSITE-ProRule" id="PRU00339"/>
    </source>
</evidence>
<dbReference type="InterPro" id="IPR039226">
    <property type="entry name" value="Ski3/TTC37"/>
</dbReference>
<feature type="repeat" description="TPR" evidence="3">
    <location>
        <begin position="452"/>
        <end position="485"/>
    </location>
</feature>
<dbReference type="GO" id="GO:0055087">
    <property type="term" value="C:Ski complex"/>
    <property type="evidence" value="ECO:0007669"/>
    <property type="project" value="InterPro"/>
</dbReference>
<dbReference type="GO" id="GO:0006401">
    <property type="term" value="P:RNA catabolic process"/>
    <property type="evidence" value="ECO:0007669"/>
    <property type="project" value="InterPro"/>
</dbReference>
<accession>A0A6G1HVC6</accession>
<keyword evidence="1" id="KW-0677">Repeat</keyword>
<evidence type="ECO:0000256" key="2">
    <source>
        <dbReference type="ARBA" id="ARBA00022803"/>
    </source>
</evidence>
<evidence type="ECO:0000313" key="5">
    <source>
        <dbReference type="EMBL" id="KAF2399884.1"/>
    </source>
</evidence>
<feature type="repeat" description="TPR" evidence="3">
    <location>
        <begin position="1021"/>
        <end position="1054"/>
    </location>
</feature>
<dbReference type="SMART" id="SM00028">
    <property type="entry name" value="TPR"/>
    <property type="match status" value="9"/>
</dbReference>
<feature type="repeat" description="TPR" evidence="3">
    <location>
        <begin position="987"/>
        <end position="1020"/>
    </location>
</feature>
<dbReference type="Gene3D" id="1.25.40.10">
    <property type="entry name" value="Tetratricopeptide repeat domain"/>
    <property type="match status" value="4"/>
</dbReference>
<evidence type="ECO:0000256" key="1">
    <source>
        <dbReference type="ARBA" id="ARBA00022737"/>
    </source>
</evidence>
<organism evidence="5 6">
    <name type="scientific">Trichodelitschia bisporula</name>
    <dbReference type="NCBI Taxonomy" id="703511"/>
    <lineage>
        <taxon>Eukaryota</taxon>
        <taxon>Fungi</taxon>
        <taxon>Dikarya</taxon>
        <taxon>Ascomycota</taxon>
        <taxon>Pezizomycotina</taxon>
        <taxon>Dothideomycetes</taxon>
        <taxon>Dothideomycetes incertae sedis</taxon>
        <taxon>Phaeotrichales</taxon>
        <taxon>Phaeotrichaceae</taxon>
        <taxon>Trichodelitschia</taxon>
    </lineage>
</organism>
<evidence type="ECO:0000313" key="6">
    <source>
        <dbReference type="Proteomes" id="UP000799640"/>
    </source>
</evidence>
<dbReference type="InterPro" id="IPR040962">
    <property type="entry name" value="TPR_22"/>
</dbReference>
<proteinExistence type="predicted"/>
<keyword evidence="6" id="KW-1185">Reference proteome</keyword>
<dbReference type="SUPFAM" id="SSF48452">
    <property type="entry name" value="TPR-like"/>
    <property type="match status" value="4"/>
</dbReference>
<name>A0A6G1HVC6_9PEZI</name>
<gene>
    <name evidence="5" type="ORF">EJ06DRAFT_582494</name>
</gene>
<dbReference type="Pfam" id="PF13432">
    <property type="entry name" value="TPR_16"/>
    <property type="match status" value="1"/>
</dbReference>
<feature type="coiled-coil region" evidence="4">
    <location>
        <begin position="499"/>
        <end position="526"/>
    </location>
</feature>
<dbReference type="Proteomes" id="UP000799640">
    <property type="component" value="Unassembled WGS sequence"/>
</dbReference>
<dbReference type="InterPro" id="IPR019734">
    <property type="entry name" value="TPR_rpt"/>
</dbReference>
<dbReference type="InterPro" id="IPR011990">
    <property type="entry name" value="TPR-like_helical_dom_sf"/>
</dbReference>
<dbReference type="OrthoDB" id="421075at2759"/>
<evidence type="ECO:0000256" key="4">
    <source>
        <dbReference type="SAM" id="Coils"/>
    </source>
</evidence>
<reference evidence="5" key="1">
    <citation type="journal article" date="2020" name="Stud. Mycol.">
        <title>101 Dothideomycetes genomes: a test case for predicting lifestyles and emergence of pathogens.</title>
        <authorList>
            <person name="Haridas S."/>
            <person name="Albert R."/>
            <person name="Binder M."/>
            <person name="Bloem J."/>
            <person name="Labutti K."/>
            <person name="Salamov A."/>
            <person name="Andreopoulos B."/>
            <person name="Baker S."/>
            <person name="Barry K."/>
            <person name="Bills G."/>
            <person name="Bluhm B."/>
            <person name="Cannon C."/>
            <person name="Castanera R."/>
            <person name="Culley D."/>
            <person name="Daum C."/>
            <person name="Ezra D."/>
            <person name="Gonzalez J."/>
            <person name="Henrissat B."/>
            <person name="Kuo A."/>
            <person name="Liang C."/>
            <person name="Lipzen A."/>
            <person name="Lutzoni F."/>
            <person name="Magnuson J."/>
            <person name="Mondo S."/>
            <person name="Nolan M."/>
            <person name="Ohm R."/>
            <person name="Pangilinan J."/>
            <person name="Park H.-J."/>
            <person name="Ramirez L."/>
            <person name="Alfaro M."/>
            <person name="Sun H."/>
            <person name="Tritt A."/>
            <person name="Yoshinaga Y."/>
            <person name="Zwiers L.-H."/>
            <person name="Turgeon B."/>
            <person name="Goodwin S."/>
            <person name="Spatafora J."/>
            <person name="Crous P."/>
            <person name="Grigoriev I."/>
        </authorList>
    </citation>
    <scope>NUCLEOTIDE SEQUENCE</scope>
    <source>
        <strain evidence="5">CBS 262.69</strain>
    </source>
</reference>
<dbReference type="Pfam" id="PF18833">
    <property type="entry name" value="TPR_22"/>
    <property type="match status" value="1"/>
</dbReference>
<dbReference type="PROSITE" id="PS50005">
    <property type="entry name" value="TPR"/>
    <property type="match status" value="3"/>
</dbReference>
<keyword evidence="4" id="KW-0175">Coiled coil</keyword>